<evidence type="ECO:0000313" key="2">
    <source>
        <dbReference type="EMBL" id="KAG9450304.1"/>
    </source>
</evidence>
<comment type="caution">
    <text evidence="2">The sequence shown here is derived from an EMBL/GenBank/DDBJ whole genome shotgun (WGS) entry which is preliminary data.</text>
</comment>
<reference evidence="2 3" key="1">
    <citation type="submission" date="2021-07" db="EMBL/GenBank/DDBJ databases">
        <title>The Aristolochia fimbriata genome: insights into angiosperm evolution, floral development and chemical biosynthesis.</title>
        <authorList>
            <person name="Jiao Y."/>
        </authorList>
    </citation>
    <scope>NUCLEOTIDE SEQUENCE [LARGE SCALE GENOMIC DNA]</scope>
    <source>
        <strain evidence="2">IBCAS-2021</strain>
        <tissue evidence="2">Leaf</tissue>
    </source>
</reference>
<dbReference type="AlphaFoldDB" id="A0AAV7ENW7"/>
<evidence type="ECO:0000313" key="3">
    <source>
        <dbReference type="Proteomes" id="UP000825729"/>
    </source>
</evidence>
<sequence length="163" mass="18782">MKPRLTISVCLVPKRPSICIKNLNKISKEPLSHPQTIQGPYKSRDQKPSVKPPTFLSGTSLLPAAASKRTSNYAHELPKLSYGKLLAMEMNCSPLDWMKHYKLSLYRKRVAERKEPIQFKRKIRCERDNNDCSEWMNLDVVHLLQLTKLKLVCIHHDSTCILS</sequence>
<feature type="region of interest" description="Disordered" evidence="1">
    <location>
        <begin position="30"/>
        <end position="52"/>
    </location>
</feature>
<protein>
    <submittedName>
        <fullName evidence="2">Uncharacterized protein</fullName>
    </submittedName>
</protein>
<gene>
    <name evidence="2" type="ORF">H6P81_010269</name>
</gene>
<name>A0AAV7ENW7_ARIFI</name>
<keyword evidence="3" id="KW-1185">Reference proteome</keyword>
<dbReference type="EMBL" id="JAINDJ010000004">
    <property type="protein sequence ID" value="KAG9450304.1"/>
    <property type="molecule type" value="Genomic_DNA"/>
</dbReference>
<accession>A0AAV7ENW7</accession>
<proteinExistence type="predicted"/>
<dbReference type="Proteomes" id="UP000825729">
    <property type="component" value="Unassembled WGS sequence"/>
</dbReference>
<organism evidence="2 3">
    <name type="scientific">Aristolochia fimbriata</name>
    <name type="common">White veined hardy Dutchman's pipe vine</name>
    <dbReference type="NCBI Taxonomy" id="158543"/>
    <lineage>
        <taxon>Eukaryota</taxon>
        <taxon>Viridiplantae</taxon>
        <taxon>Streptophyta</taxon>
        <taxon>Embryophyta</taxon>
        <taxon>Tracheophyta</taxon>
        <taxon>Spermatophyta</taxon>
        <taxon>Magnoliopsida</taxon>
        <taxon>Magnoliidae</taxon>
        <taxon>Piperales</taxon>
        <taxon>Aristolochiaceae</taxon>
        <taxon>Aristolochia</taxon>
    </lineage>
</organism>
<evidence type="ECO:0000256" key="1">
    <source>
        <dbReference type="SAM" id="MobiDB-lite"/>
    </source>
</evidence>